<feature type="transmembrane region" description="Helical" evidence="5">
    <location>
        <begin position="347"/>
        <end position="372"/>
    </location>
</feature>
<feature type="transmembrane region" description="Helical" evidence="5">
    <location>
        <begin position="24"/>
        <end position="49"/>
    </location>
</feature>
<evidence type="ECO:0000259" key="6">
    <source>
        <dbReference type="Pfam" id="PF04932"/>
    </source>
</evidence>
<name>A0A2K8KTJ4_9GAMM</name>
<feature type="transmembrane region" description="Helical" evidence="5">
    <location>
        <begin position="102"/>
        <end position="123"/>
    </location>
</feature>
<sequence>MASNLLYKSSPEERIIFYSLAGTYGVYILGGMYVLGSVLGWLLLMVFLLKIFIRSSADGAGHPLLRISPLVWLWVIGMVAMLLALLIAHIDRRLGTGMTIKSTIGWAKGWALLALFPLLGNLLKVNPAIVARGCCIAAFSAVPFAIVGIVFYAVGLSGELYMSPLKAIGGPLEAFNVRLFGLNPETHLARWQFIAPWAPAAGLMSCFYLLICLQEQDRAWRFMGVLGATVMCLLCQSRAGWVIFIAIIPMVFGLSRLRNPRVWLATGVLIPALLLLAQPLYDWLLDSYTQVKQSRPGSTRVRETLARIAVQRWANEAPIWGHGIVERGPKSVEHMPIGSHHSWYGLLYVKGAVGFLALALPLALTSFAMLILAQYSKVAQASLGICIVIISYSLFENLEILVYLYWPALLWLGISLSPEAYSTAWVGKPRHPKET</sequence>
<keyword evidence="2 5" id="KW-0812">Transmembrane</keyword>
<keyword evidence="3 5" id="KW-1133">Transmembrane helix</keyword>
<evidence type="ECO:0000256" key="4">
    <source>
        <dbReference type="ARBA" id="ARBA00023136"/>
    </source>
</evidence>
<dbReference type="GO" id="GO:0016020">
    <property type="term" value="C:membrane"/>
    <property type="evidence" value="ECO:0007669"/>
    <property type="project" value="UniProtKB-SubCell"/>
</dbReference>
<feature type="transmembrane region" description="Helical" evidence="5">
    <location>
        <begin position="135"/>
        <end position="155"/>
    </location>
</feature>
<feature type="domain" description="O-antigen ligase-related" evidence="6">
    <location>
        <begin position="225"/>
        <end position="358"/>
    </location>
</feature>
<evidence type="ECO:0000256" key="2">
    <source>
        <dbReference type="ARBA" id="ARBA00022692"/>
    </source>
</evidence>
<dbReference type="Proteomes" id="UP000229757">
    <property type="component" value="Chromosome"/>
</dbReference>
<keyword evidence="7" id="KW-0436">Ligase</keyword>
<gene>
    <name evidence="7" type="ORF">REIFOR_02926</name>
</gene>
<dbReference type="KEGG" id="rfo:REIFOR_02926"/>
<evidence type="ECO:0000256" key="1">
    <source>
        <dbReference type="ARBA" id="ARBA00004141"/>
    </source>
</evidence>
<dbReference type="Pfam" id="PF04932">
    <property type="entry name" value="Wzy_C"/>
    <property type="match status" value="1"/>
</dbReference>
<feature type="transmembrane region" description="Helical" evidence="5">
    <location>
        <begin position="378"/>
        <end position="395"/>
    </location>
</feature>
<dbReference type="GO" id="GO:0016874">
    <property type="term" value="F:ligase activity"/>
    <property type="evidence" value="ECO:0007669"/>
    <property type="project" value="UniProtKB-KW"/>
</dbReference>
<dbReference type="RefSeq" id="WP_193437310.1">
    <property type="nucleotide sequence ID" value="NZ_CP011797.1"/>
</dbReference>
<proteinExistence type="predicted"/>
<evidence type="ECO:0000256" key="5">
    <source>
        <dbReference type="SAM" id="Phobius"/>
    </source>
</evidence>
<evidence type="ECO:0000313" key="7">
    <source>
        <dbReference type="EMBL" id="ATX78047.1"/>
    </source>
</evidence>
<feature type="transmembrane region" description="Helical" evidence="5">
    <location>
        <begin position="402"/>
        <end position="421"/>
    </location>
</feature>
<dbReference type="AlphaFoldDB" id="A0A2K8KTJ4"/>
<evidence type="ECO:0000313" key="8">
    <source>
        <dbReference type="Proteomes" id="UP000229757"/>
    </source>
</evidence>
<feature type="transmembrane region" description="Helical" evidence="5">
    <location>
        <begin position="262"/>
        <end position="285"/>
    </location>
</feature>
<keyword evidence="8" id="KW-1185">Reference proteome</keyword>
<protein>
    <submittedName>
        <fullName evidence="7">O-antigen ligase like membrane protein</fullName>
    </submittedName>
</protein>
<feature type="transmembrane region" description="Helical" evidence="5">
    <location>
        <begin position="194"/>
        <end position="213"/>
    </location>
</feature>
<organism evidence="7 8">
    <name type="scientific">Reinekea forsetii</name>
    <dbReference type="NCBI Taxonomy" id="1336806"/>
    <lineage>
        <taxon>Bacteria</taxon>
        <taxon>Pseudomonadati</taxon>
        <taxon>Pseudomonadota</taxon>
        <taxon>Gammaproteobacteria</taxon>
        <taxon>Oceanospirillales</taxon>
        <taxon>Saccharospirillaceae</taxon>
        <taxon>Reinekea</taxon>
    </lineage>
</organism>
<keyword evidence="4 5" id="KW-0472">Membrane</keyword>
<comment type="subcellular location">
    <subcellularLocation>
        <location evidence="1">Membrane</location>
        <topology evidence="1">Multi-pass membrane protein</topology>
    </subcellularLocation>
</comment>
<reference evidence="7 8" key="1">
    <citation type="journal article" date="2017" name="Environ. Microbiol.">
        <title>Genomic and physiological analyses of 'Reinekea forsetii' reveal a versatile opportunistic lifestyle during spring algae blooms.</title>
        <authorList>
            <person name="Avci B."/>
            <person name="Hahnke R.L."/>
            <person name="Chafee M."/>
            <person name="Fischer T."/>
            <person name="Gruber-Vodicka H."/>
            <person name="Tegetmeyer H.E."/>
            <person name="Harder J."/>
            <person name="Fuchs B.M."/>
            <person name="Amann R.I."/>
            <person name="Teeling H."/>
        </authorList>
    </citation>
    <scope>NUCLEOTIDE SEQUENCE [LARGE SCALE GENOMIC DNA]</scope>
    <source>
        <strain evidence="7 8">Hel1_31_D35</strain>
    </source>
</reference>
<feature type="transmembrane region" description="Helical" evidence="5">
    <location>
        <begin position="70"/>
        <end position="90"/>
    </location>
</feature>
<dbReference type="EMBL" id="CP011797">
    <property type="protein sequence ID" value="ATX78047.1"/>
    <property type="molecule type" value="Genomic_DNA"/>
</dbReference>
<dbReference type="InterPro" id="IPR007016">
    <property type="entry name" value="O-antigen_ligase-rel_domated"/>
</dbReference>
<feature type="transmembrane region" description="Helical" evidence="5">
    <location>
        <begin position="225"/>
        <end position="250"/>
    </location>
</feature>
<accession>A0A2K8KTJ4</accession>
<evidence type="ECO:0000256" key="3">
    <source>
        <dbReference type="ARBA" id="ARBA00022989"/>
    </source>
</evidence>